<sequence length="101" mass="11012">HAIQEEVIESFTLNNKQIQAFKIISSTVISRHVFGEPEYSNEEPLRMLLTGSGGTGKTRVVNAVKEVMRRYGIDHALRYMAPTGTAASLIGGTTIHKGLGI</sequence>
<keyword evidence="1" id="KW-0227">DNA damage</keyword>
<keyword evidence="1" id="KW-0067">ATP-binding</keyword>
<feature type="domain" description="DNA helicase Pif1-like DEAD-box helicase" evidence="2">
    <location>
        <begin position="40"/>
        <end position="101"/>
    </location>
</feature>
<feature type="non-terminal residue" evidence="3">
    <location>
        <position position="1"/>
    </location>
</feature>
<evidence type="ECO:0000313" key="3">
    <source>
        <dbReference type="EMBL" id="KAF9061537.1"/>
    </source>
</evidence>
<feature type="non-terminal residue" evidence="3">
    <location>
        <position position="101"/>
    </location>
</feature>
<evidence type="ECO:0000259" key="2">
    <source>
        <dbReference type="Pfam" id="PF05970"/>
    </source>
</evidence>
<evidence type="ECO:0000256" key="1">
    <source>
        <dbReference type="RuleBase" id="RU363044"/>
    </source>
</evidence>
<dbReference type="InterPro" id="IPR010285">
    <property type="entry name" value="DNA_helicase_pif1-like_DEAD"/>
</dbReference>
<dbReference type="Proteomes" id="UP000772434">
    <property type="component" value="Unassembled WGS sequence"/>
</dbReference>
<dbReference type="GO" id="GO:0006310">
    <property type="term" value="P:DNA recombination"/>
    <property type="evidence" value="ECO:0007669"/>
    <property type="project" value="UniProtKB-KW"/>
</dbReference>
<keyword evidence="1" id="KW-0233">DNA recombination</keyword>
<keyword evidence="1" id="KW-0547">Nucleotide-binding</keyword>
<organism evidence="3 4">
    <name type="scientific">Rhodocollybia butyracea</name>
    <dbReference type="NCBI Taxonomy" id="206335"/>
    <lineage>
        <taxon>Eukaryota</taxon>
        <taxon>Fungi</taxon>
        <taxon>Dikarya</taxon>
        <taxon>Basidiomycota</taxon>
        <taxon>Agaricomycotina</taxon>
        <taxon>Agaricomycetes</taxon>
        <taxon>Agaricomycetidae</taxon>
        <taxon>Agaricales</taxon>
        <taxon>Marasmiineae</taxon>
        <taxon>Omphalotaceae</taxon>
        <taxon>Rhodocollybia</taxon>
    </lineage>
</organism>
<keyword evidence="1" id="KW-0347">Helicase</keyword>
<dbReference type="EC" id="5.6.2.3" evidence="1"/>
<protein>
    <recommendedName>
        <fullName evidence="1">ATP-dependent DNA helicase</fullName>
        <ecNumber evidence="1">5.6.2.3</ecNumber>
    </recommendedName>
</protein>
<accession>A0A9P5PE78</accession>
<keyword evidence="1" id="KW-0234">DNA repair</keyword>
<dbReference type="GO" id="GO:0006281">
    <property type="term" value="P:DNA repair"/>
    <property type="evidence" value="ECO:0007669"/>
    <property type="project" value="UniProtKB-KW"/>
</dbReference>
<dbReference type="GO" id="GO:0000723">
    <property type="term" value="P:telomere maintenance"/>
    <property type="evidence" value="ECO:0007669"/>
    <property type="project" value="InterPro"/>
</dbReference>
<reference evidence="3" key="1">
    <citation type="submission" date="2020-11" db="EMBL/GenBank/DDBJ databases">
        <authorList>
            <consortium name="DOE Joint Genome Institute"/>
            <person name="Ahrendt S."/>
            <person name="Riley R."/>
            <person name="Andreopoulos W."/>
            <person name="Labutti K."/>
            <person name="Pangilinan J."/>
            <person name="Ruiz-Duenas F.J."/>
            <person name="Barrasa J.M."/>
            <person name="Sanchez-Garcia M."/>
            <person name="Camarero S."/>
            <person name="Miyauchi S."/>
            <person name="Serrano A."/>
            <person name="Linde D."/>
            <person name="Babiker R."/>
            <person name="Drula E."/>
            <person name="Ayuso-Fernandez I."/>
            <person name="Pacheco R."/>
            <person name="Padilla G."/>
            <person name="Ferreira P."/>
            <person name="Barriuso J."/>
            <person name="Kellner H."/>
            <person name="Castanera R."/>
            <person name="Alfaro M."/>
            <person name="Ramirez L."/>
            <person name="Pisabarro A.G."/>
            <person name="Kuo A."/>
            <person name="Tritt A."/>
            <person name="Lipzen A."/>
            <person name="He G."/>
            <person name="Yan M."/>
            <person name="Ng V."/>
            <person name="Cullen D."/>
            <person name="Martin F."/>
            <person name="Rosso M.-N."/>
            <person name="Henrissat B."/>
            <person name="Hibbett D."/>
            <person name="Martinez A.T."/>
            <person name="Grigoriev I.V."/>
        </authorList>
    </citation>
    <scope>NUCLEOTIDE SEQUENCE</scope>
    <source>
        <strain evidence="3">AH 40177</strain>
    </source>
</reference>
<keyword evidence="4" id="KW-1185">Reference proteome</keyword>
<proteinExistence type="inferred from homology"/>
<evidence type="ECO:0000313" key="4">
    <source>
        <dbReference type="Proteomes" id="UP000772434"/>
    </source>
</evidence>
<comment type="cofactor">
    <cofactor evidence="1">
        <name>Mg(2+)</name>
        <dbReference type="ChEBI" id="CHEBI:18420"/>
    </cofactor>
</comment>
<dbReference type="SUPFAM" id="SSF52540">
    <property type="entry name" value="P-loop containing nucleoside triphosphate hydrolases"/>
    <property type="match status" value="1"/>
</dbReference>
<name>A0A9P5PE78_9AGAR</name>
<dbReference type="InterPro" id="IPR027417">
    <property type="entry name" value="P-loop_NTPase"/>
</dbReference>
<comment type="similarity">
    <text evidence="1">Belongs to the helicase family.</text>
</comment>
<dbReference type="GO" id="GO:0005524">
    <property type="term" value="F:ATP binding"/>
    <property type="evidence" value="ECO:0007669"/>
    <property type="project" value="UniProtKB-KW"/>
</dbReference>
<comment type="catalytic activity">
    <reaction evidence="1">
        <text>ATP + H2O = ADP + phosphate + H(+)</text>
        <dbReference type="Rhea" id="RHEA:13065"/>
        <dbReference type="ChEBI" id="CHEBI:15377"/>
        <dbReference type="ChEBI" id="CHEBI:15378"/>
        <dbReference type="ChEBI" id="CHEBI:30616"/>
        <dbReference type="ChEBI" id="CHEBI:43474"/>
        <dbReference type="ChEBI" id="CHEBI:456216"/>
        <dbReference type="EC" id="5.6.2.3"/>
    </reaction>
</comment>
<dbReference type="EMBL" id="JADNRY010000198">
    <property type="protein sequence ID" value="KAF9061537.1"/>
    <property type="molecule type" value="Genomic_DNA"/>
</dbReference>
<keyword evidence="1" id="KW-0378">Hydrolase</keyword>
<dbReference type="Pfam" id="PF05970">
    <property type="entry name" value="PIF1"/>
    <property type="match status" value="1"/>
</dbReference>
<gene>
    <name evidence="3" type="ORF">BDP27DRAFT_1173611</name>
</gene>
<dbReference type="Gene3D" id="3.40.50.300">
    <property type="entry name" value="P-loop containing nucleotide triphosphate hydrolases"/>
    <property type="match status" value="1"/>
</dbReference>
<dbReference type="AlphaFoldDB" id="A0A9P5PE78"/>
<dbReference type="OrthoDB" id="432234at2759"/>
<dbReference type="GO" id="GO:0016787">
    <property type="term" value="F:hydrolase activity"/>
    <property type="evidence" value="ECO:0007669"/>
    <property type="project" value="UniProtKB-KW"/>
</dbReference>
<comment type="caution">
    <text evidence="3">The sequence shown here is derived from an EMBL/GenBank/DDBJ whole genome shotgun (WGS) entry which is preliminary data.</text>
</comment>
<dbReference type="GO" id="GO:0043139">
    <property type="term" value="F:5'-3' DNA helicase activity"/>
    <property type="evidence" value="ECO:0007669"/>
    <property type="project" value="UniProtKB-EC"/>
</dbReference>